<feature type="active site" evidence="8">
    <location>
        <position position="341"/>
    </location>
</feature>
<dbReference type="Gene3D" id="3.40.220.10">
    <property type="entry name" value="Leucine Aminopeptidase, subunit E, domain 1"/>
    <property type="match status" value="1"/>
</dbReference>
<evidence type="ECO:0000256" key="8">
    <source>
        <dbReference type="HAMAP-Rule" id="MF_00181"/>
    </source>
</evidence>
<feature type="binding site" evidence="8">
    <location>
        <position position="337"/>
    </location>
    <ligand>
        <name>Mn(2+)</name>
        <dbReference type="ChEBI" id="CHEBI:29035"/>
        <label>1</label>
    </ligand>
</feature>
<keyword evidence="6 8" id="KW-0378">Hydrolase</keyword>
<dbReference type="CDD" id="cd00433">
    <property type="entry name" value="Peptidase_M17"/>
    <property type="match status" value="1"/>
</dbReference>
<evidence type="ECO:0000256" key="3">
    <source>
        <dbReference type="ARBA" id="ARBA00009528"/>
    </source>
</evidence>
<feature type="binding site" evidence="8">
    <location>
        <position position="278"/>
    </location>
    <ligand>
        <name>Mn(2+)</name>
        <dbReference type="ChEBI" id="CHEBI:29035"/>
        <label>2</label>
    </ligand>
</feature>
<comment type="caution">
    <text evidence="10">The sequence shown here is derived from an EMBL/GenBank/DDBJ whole genome shotgun (WGS) entry which is preliminary data.</text>
</comment>
<evidence type="ECO:0000313" key="10">
    <source>
        <dbReference type="EMBL" id="GMA96864.1"/>
    </source>
</evidence>
<dbReference type="NCBIfam" id="NF002073">
    <property type="entry name" value="PRK00913.1-2"/>
    <property type="match status" value="1"/>
</dbReference>
<comment type="subcellular location">
    <subcellularLocation>
        <location evidence="8">Cytoplasm</location>
    </subcellularLocation>
</comment>
<comment type="catalytic activity">
    <reaction evidence="1 8">
        <text>Release of an N-terminal amino acid, Xaa-|-Yaa-, in which Xaa is preferably Leu, but may be other amino acids including Pro although not Arg or Lys, and Yaa may be Pro. Amino acid amides and methyl esters are also readily hydrolyzed, but rates on arylamides are exceedingly low.</text>
        <dbReference type="EC" id="3.4.11.1"/>
    </reaction>
</comment>
<feature type="binding site" evidence="8">
    <location>
        <position position="255"/>
    </location>
    <ligand>
        <name>Mn(2+)</name>
        <dbReference type="ChEBI" id="CHEBI:29035"/>
        <label>2</label>
    </ligand>
</feature>
<reference evidence="11" key="1">
    <citation type="journal article" date="2019" name="Int. J. Syst. Evol. Microbiol.">
        <title>The Global Catalogue of Microorganisms (GCM) 10K type strain sequencing project: providing services to taxonomists for standard genome sequencing and annotation.</title>
        <authorList>
            <consortium name="The Broad Institute Genomics Platform"/>
            <consortium name="The Broad Institute Genome Sequencing Center for Infectious Disease"/>
            <person name="Wu L."/>
            <person name="Ma J."/>
        </authorList>
    </citation>
    <scope>NUCLEOTIDE SEQUENCE [LARGE SCALE GENOMIC DNA]</scope>
    <source>
        <strain evidence="11">NBRC 108894</strain>
    </source>
</reference>
<feature type="domain" description="Cytosol aminopeptidase" evidence="9">
    <location>
        <begin position="335"/>
        <end position="342"/>
    </location>
</feature>
<dbReference type="InterPro" id="IPR008283">
    <property type="entry name" value="Peptidase_M17_N"/>
</dbReference>
<dbReference type="Proteomes" id="UP001157034">
    <property type="component" value="Unassembled WGS sequence"/>
</dbReference>
<keyword evidence="4 8" id="KW-0031">Aminopeptidase</keyword>
<keyword evidence="8" id="KW-0963">Cytoplasm</keyword>
<protein>
    <recommendedName>
        <fullName evidence="8">Probable cytosol aminopeptidase</fullName>
        <ecNumber evidence="8">3.4.11.1</ecNumber>
    </recommendedName>
    <alternativeName>
        <fullName evidence="8">Leucine aminopeptidase</fullName>
        <shortName evidence="8">LAP</shortName>
        <ecNumber evidence="8">3.4.11.10</ecNumber>
    </alternativeName>
    <alternativeName>
        <fullName evidence="8">Leucyl aminopeptidase</fullName>
    </alternativeName>
</protein>
<dbReference type="HAMAP" id="MF_00181">
    <property type="entry name" value="Cytosol_peptidase_M17"/>
    <property type="match status" value="1"/>
</dbReference>
<comment type="function">
    <text evidence="7 8">Presumably involved in the processing and regular turnover of intracellular proteins. Catalyzes the removal of unsubstituted N-terminal amino acids from various peptides.</text>
</comment>
<organism evidence="10 11">
    <name type="scientific">Pseudolysinimonas kribbensis</name>
    <dbReference type="NCBI Taxonomy" id="433641"/>
    <lineage>
        <taxon>Bacteria</taxon>
        <taxon>Bacillati</taxon>
        <taxon>Actinomycetota</taxon>
        <taxon>Actinomycetes</taxon>
        <taxon>Micrococcales</taxon>
        <taxon>Microbacteriaceae</taxon>
        <taxon>Pseudolysinimonas</taxon>
    </lineage>
</organism>
<evidence type="ECO:0000256" key="4">
    <source>
        <dbReference type="ARBA" id="ARBA00022438"/>
    </source>
</evidence>
<dbReference type="SUPFAM" id="SSF52949">
    <property type="entry name" value="Macro domain-like"/>
    <property type="match status" value="1"/>
</dbReference>
<keyword evidence="5 8" id="KW-0645">Protease</keyword>
<evidence type="ECO:0000256" key="5">
    <source>
        <dbReference type="ARBA" id="ARBA00022670"/>
    </source>
</evidence>
<accession>A0ABQ6KCE0</accession>
<sequence length="500" mass="50434">MAVPALSLVSASPLSADADVLVLGVLSGDDGPRLARDDDAFGAISAALASIGTTGAPDELRRLPALIEGAPPIALIGLGGDATVDALRAAAGSAVRQLAGTARVAIALPADDAERAAAVLEGAALGSWSFTTYRSAAKAASAKRPVAEIVVHAASGLDAPALVEHAAAVATAVHTVRDLASTPANDLYPQALAERAQELAAGLPVEVEVLDEAALHEGGFGGILGVGSGSVRPPRLVVVRYRPAGAERRISLVGKGITYDSGGITLKPATGLVGMKYDMTGAAVVLAATLAIARLGLPVEVTARLCVAENMPSGSAMRPNDVLTMFGGGTVEVLNTDAEGRLVLADGLGASADDDPDFILDVATLTGAARVAMGERVTPVMGDDEIVQRVLDAGADAAEPAWAMPIPPELRSILDSDVADIVNSRPGVTTGGMLVAATFLQHFVPTRGDGADARPIPWAHLDIAGVANNSGGPYGFTPKGPTGSTVRTLIALTESLSRKG</sequence>
<proteinExistence type="inferred from homology"/>
<dbReference type="Pfam" id="PF00883">
    <property type="entry name" value="Peptidase_M17"/>
    <property type="match status" value="1"/>
</dbReference>
<dbReference type="PANTHER" id="PTHR11963">
    <property type="entry name" value="LEUCINE AMINOPEPTIDASE-RELATED"/>
    <property type="match status" value="1"/>
</dbReference>
<dbReference type="GO" id="GO:0004177">
    <property type="term" value="F:aminopeptidase activity"/>
    <property type="evidence" value="ECO:0007669"/>
    <property type="project" value="UniProtKB-KW"/>
</dbReference>
<comment type="similarity">
    <text evidence="3 8">Belongs to the peptidase M17 family.</text>
</comment>
<dbReference type="InterPro" id="IPR000819">
    <property type="entry name" value="Peptidase_M17_C"/>
</dbReference>
<dbReference type="InterPro" id="IPR043472">
    <property type="entry name" value="Macro_dom-like"/>
</dbReference>
<dbReference type="PROSITE" id="PS00631">
    <property type="entry name" value="CYTOSOL_AP"/>
    <property type="match status" value="1"/>
</dbReference>
<gene>
    <name evidence="8 10" type="primary">pepA</name>
    <name evidence="10" type="ORF">GCM10025881_36880</name>
</gene>
<feature type="binding site" evidence="8">
    <location>
        <position position="339"/>
    </location>
    <ligand>
        <name>Mn(2+)</name>
        <dbReference type="ChEBI" id="CHEBI:29035"/>
        <label>2</label>
    </ligand>
</feature>
<keyword evidence="8" id="KW-0479">Metal-binding</keyword>
<dbReference type="PANTHER" id="PTHR11963:SF23">
    <property type="entry name" value="CYTOSOL AMINOPEPTIDASE"/>
    <property type="match status" value="1"/>
</dbReference>
<dbReference type="EC" id="3.4.11.10" evidence="8"/>
<dbReference type="InterPro" id="IPR011356">
    <property type="entry name" value="Leucine_aapep/pepB"/>
</dbReference>
<evidence type="ECO:0000256" key="7">
    <source>
        <dbReference type="ARBA" id="ARBA00049972"/>
    </source>
</evidence>
<dbReference type="Pfam" id="PF02789">
    <property type="entry name" value="Peptidase_M17_N"/>
    <property type="match status" value="1"/>
</dbReference>
<comment type="cofactor">
    <cofactor evidence="8">
        <name>Mn(2+)</name>
        <dbReference type="ChEBI" id="CHEBI:29035"/>
    </cofactor>
    <text evidence="8">Binds 2 manganese ions per subunit.</text>
</comment>
<keyword evidence="11" id="KW-1185">Reference proteome</keyword>
<evidence type="ECO:0000256" key="2">
    <source>
        <dbReference type="ARBA" id="ARBA00000967"/>
    </source>
</evidence>
<dbReference type="RefSeq" id="WP_284255354.1">
    <property type="nucleotide sequence ID" value="NZ_BAAAQO010000004.1"/>
</dbReference>
<name>A0ABQ6KCE0_9MICO</name>
<dbReference type="EMBL" id="BSVB01000001">
    <property type="protein sequence ID" value="GMA96864.1"/>
    <property type="molecule type" value="Genomic_DNA"/>
</dbReference>
<feature type="binding site" evidence="8">
    <location>
        <position position="339"/>
    </location>
    <ligand>
        <name>Mn(2+)</name>
        <dbReference type="ChEBI" id="CHEBI:29035"/>
        <label>1</label>
    </ligand>
</feature>
<evidence type="ECO:0000313" key="11">
    <source>
        <dbReference type="Proteomes" id="UP001157034"/>
    </source>
</evidence>
<dbReference type="PRINTS" id="PR00481">
    <property type="entry name" value="LAMNOPPTDASE"/>
</dbReference>
<dbReference type="Gene3D" id="3.40.630.10">
    <property type="entry name" value="Zn peptidases"/>
    <property type="match status" value="1"/>
</dbReference>
<evidence type="ECO:0000259" key="9">
    <source>
        <dbReference type="PROSITE" id="PS00631"/>
    </source>
</evidence>
<dbReference type="SUPFAM" id="SSF53187">
    <property type="entry name" value="Zn-dependent exopeptidases"/>
    <property type="match status" value="1"/>
</dbReference>
<comment type="catalytic activity">
    <reaction evidence="2 8">
        <text>Release of an N-terminal amino acid, preferentially leucine, but not glutamic or aspartic acids.</text>
        <dbReference type="EC" id="3.4.11.10"/>
    </reaction>
</comment>
<evidence type="ECO:0000256" key="1">
    <source>
        <dbReference type="ARBA" id="ARBA00000135"/>
    </source>
</evidence>
<feature type="binding site" evidence="8">
    <location>
        <position position="260"/>
    </location>
    <ligand>
        <name>Mn(2+)</name>
        <dbReference type="ChEBI" id="CHEBI:29035"/>
        <label>2</label>
    </ligand>
</feature>
<feature type="active site" evidence="8">
    <location>
        <position position="267"/>
    </location>
</feature>
<dbReference type="EC" id="3.4.11.1" evidence="8"/>
<keyword evidence="8" id="KW-0464">Manganese</keyword>
<evidence type="ECO:0000256" key="6">
    <source>
        <dbReference type="ARBA" id="ARBA00022801"/>
    </source>
</evidence>
<feature type="binding site" evidence="8">
    <location>
        <position position="260"/>
    </location>
    <ligand>
        <name>Mn(2+)</name>
        <dbReference type="ChEBI" id="CHEBI:29035"/>
        <label>1</label>
    </ligand>
</feature>
<dbReference type="InterPro" id="IPR023042">
    <property type="entry name" value="Peptidase_M17_leu_NH2_pept"/>
</dbReference>